<dbReference type="RefSeq" id="WP_117650665.1">
    <property type="nucleotide sequence ID" value="NZ_QSQQ01000036.1"/>
</dbReference>
<reference evidence="1 2" key="1">
    <citation type="submission" date="2018-08" db="EMBL/GenBank/DDBJ databases">
        <title>A genome reference for cultivated species of the human gut microbiota.</title>
        <authorList>
            <person name="Zou Y."/>
            <person name="Xue W."/>
            <person name="Luo G."/>
        </authorList>
    </citation>
    <scope>NUCLEOTIDE SEQUENCE [LARGE SCALE GENOMIC DNA]</scope>
    <source>
        <strain evidence="1 2">TF11-11</strain>
    </source>
</reference>
<evidence type="ECO:0000313" key="1">
    <source>
        <dbReference type="EMBL" id="RGK43067.1"/>
    </source>
</evidence>
<organism evidence="1 2">
    <name type="scientific">Dorea formicigenerans</name>
    <dbReference type="NCBI Taxonomy" id="39486"/>
    <lineage>
        <taxon>Bacteria</taxon>
        <taxon>Bacillati</taxon>
        <taxon>Bacillota</taxon>
        <taxon>Clostridia</taxon>
        <taxon>Lachnospirales</taxon>
        <taxon>Lachnospiraceae</taxon>
        <taxon>Dorea</taxon>
    </lineage>
</organism>
<dbReference type="Proteomes" id="UP000261208">
    <property type="component" value="Unassembled WGS sequence"/>
</dbReference>
<protein>
    <submittedName>
        <fullName evidence="1">Putative bacteriocin</fullName>
    </submittedName>
</protein>
<dbReference type="NCBIfam" id="TIGR04067">
    <property type="entry name" value="oc_CLOSPO_01332"/>
    <property type="match status" value="1"/>
</dbReference>
<gene>
    <name evidence="1" type="ORF">DXD10_16480</name>
</gene>
<accession>A0A3E4M059</accession>
<sequence length="70" mass="7331">MKRVNPYGRTVSSGLEAHITPRACMCGADGGQYTGARGSSDSCLHCGCDCTESAYSSGNSRNSLTTIHRS</sequence>
<name>A0A3E4M059_9FIRM</name>
<proteinExistence type="predicted"/>
<dbReference type="AlphaFoldDB" id="A0A3E4M059"/>
<evidence type="ECO:0000313" key="2">
    <source>
        <dbReference type="Proteomes" id="UP000261208"/>
    </source>
</evidence>
<dbReference type="InterPro" id="IPR023964">
    <property type="entry name" value="Bacteriocin_CLOSPO-01332_put"/>
</dbReference>
<dbReference type="EMBL" id="QSQQ01000036">
    <property type="protein sequence ID" value="RGK43067.1"/>
    <property type="molecule type" value="Genomic_DNA"/>
</dbReference>
<comment type="caution">
    <text evidence="1">The sequence shown here is derived from an EMBL/GenBank/DDBJ whole genome shotgun (WGS) entry which is preliminary data.</text>
</comment>